<feature type="region of interest" description="Disordered" evidence="1">
    <location>
        <begin position="1"/>
        <end position="26"/>
    </location>
</feature>
<dbReference type="AlphaFoldDB" id="A0A5A7R8B0"/>
<sequence length="114" mass="12367">MGPFICQKTSSRSPLSEGSPEGRTKATARAEVVLGICSATVARNSAVSGQQSSAGPGGSSISIWSSGNRVQVIRWRRNGEFAEGDDGICRPTRWTTRRREKRAQDVQKNMRGGW</sequence>
<keyword evidence="2" id="KW-0547">Nucleotide-binding</keyword>
<accession>A0A5A7R8B0</accession>
<reference evidence="3" key="1">
    <citation type="journal article" date="2019" name="Curr. Biol.">
        <title>Genome Sequence of Striga asiatica Provides Insight into the Evolution of Plant Parasitism.</title>
        <authorList>
            <person name="Yoshida S."/>
            <person name="Kim S."/>
            <person name="Wafula E.K."/>
            <person name="Tanskanen J."/>
            <person name="Kim Y.M."/>
            <person name="Honaas L."/>
            <person name="Yang Z."/>
            <person name="Spallek T."/>
            <person name="Conn C.E."/>
            <person name="Ichihashi Y."/>
            <person name="Cheong K."/>
            <person name="Cui S."/>
            <person name="Der J.P."/>
            <person name="Gundlach H."/>
            <person name="Jiao Y."/>
            <person name="Hori C."/>
            <person name="Ishida J.K."/>
            <person name="Kasahara H."/>
            <person name="Kiba T."/>
            <person name="Kim M.S."/>
            <person name="Koo N."/>
            <person name="Laohavisit A."/>
            <person name="Lee Y.H."/>
            <person name="Lumba S."/>
            <person name="McCourt P."/>
            <person name="Mortimer J.C."/>
            <person name="Mutuku J.M."/>
            <person name="Nomura T."/>
            <person name="Sasaki-Sekimoto Y."/>
            <person name="Seto Y."/>
            <person name="Wang Y."/>
            <person name="Wakatake T."/>
            <person name="Sakakibara H."/>
            <person name="Demura T."/>
            <person name="Yamaguchi S."/>
            <person name="Yoneyama K."/>
            <person name="Manabe R.I."/>
            <person name="Nelson D.C."/>
            <person name="Schulman A.H."/>
            <person name="Timko M.P."/>
            <person name="dePamphilis C.W."/>
            <person name="Choi D."/>
            <person name="Shirasu K."/>
        </authorList>
    </citation>
    <scope>NUCLEOTIDE SEQUENCE [LARGE SCALE GENOMIC DNA]</scope>
    <source>
        <strain evidence="3">cv. UVA1</strain>
    </source>
</reference>
<keyword evidence="2" id="KW-0378">Hydrolase</keyword>
<dbReference type="Proteomes" id="UP000325081">
    <property type="component" value="Unassembled WGS sequence"/>
</dbReference>
<feature type="compositionally biased region" description="Polar residues" evidence="1">
    <location>
        <begin position="7"/>
        <end position="16"/>
    </location>
</feature>
<keyword evidence="3" id="KW-1185">Reference proteome</keyword>
<evidence type="ECO:0000313" key="2">
    <source>
        <dbReference type="EMBL" id="GER53779.1"/>
    </source>
</evidence>
<evidence type="ECO:0000313" key="3">
    <source>
        <dbReference type="Proteomes" id="UP000325081"/>
    </source>
</evidence>
<proteinExistence type="predicted"/>
<feature type="region of interest" description="Disordered" evidence="1">
    <location>
        <begin position="45"/>
        <end position="64"/>
    </location>
</feature>
<dbReference type="GO" id="GO:0004386">
    <property type="term" value="F:helicase activity"/>
    <property type="evidence" value="ECO:0007669"/>
    <property type="project" value="UniProtKB-KW"/>
</dbReference>
<dbReference type="EMBL" id="BKCP01010737">
    <property type="protein sequence ID" value="GER53779.1"/>
    <property type="molecule type" value="Genomic_DNA"/>
</dbReference>
<evidence type="ECO:0000256" key="1">
    <source>
        <dbReference type="SAM" id="MobiDB-lite"/>
    </source>
</evidence>
<keyword evidence="2" id="KW-0067">ATP-binding</keyword>
<gene>
    <name evidence="2" type="ORF">STAS_31326</name>
</gene>
<protein>
    <submittedName>
        <fullName evidence="2">Helicases</fullName>
    </submittedName>
</protein>
<name>A0A5A7R8B0_STRAF</name>
<organism evidence="2 3">
    <name type="scientific">Striga asiatica</name>
    <name type="common">Asiatic witchweed</name>
    <name type="synonym">Buchnera asiatica</name>
    <dbReference type="NCBI Taxonomy" id="4170"/>
    <lineage>
        <taxon>Eukaryota</taxon>
        <taxon>Viridiplantae</taxon>
        <taxon>Streptophyta</taxon>
        <taxon>Embryophyta</taxon>
        <taxon>Tracheophyta</taxon>
        <taxon>Spermatophyta</taxon>
        <taxon>Magnoliopsida</taxon>
        <taxon>eudicotyledons</taxon>
        <taxon>Gunneridae</taxon>
        <taxon>Pentapetalae</taxon>
        <taxon>asterids</taxon>
        <taxon>lamiids</taxon>
        <taxon>Lamiales</taxon>
        <taxon>Orobanchaceae</taxon>
        <taxon>Buchnereae</taxon>
        <taxon>Striga</taxon>
    </lineage>
</organism>
<comment type="caution">
    <text evidence="2">The sequence shown here is derived from an EMBL/GenBank/DDBJ whole genome shotgun (WGS) entry which is preliminary data.</text>
</comment>
<keyword evidence="2" id="KW-0347">Helicase</keyword>